<dbReference type="PANTHER" id="PTHR33164">
    <property type="entry name" value="TRANSCRIPTIONAL REGULATOR, MARR FAMILY"/>
    <property type="match status" value="1"/>
</dbReference>
<protein>
    <submittedName>
        <fullName evidence="2">MarR family winged helix-turn-helix transcriptional regulator</fullName>
    </submittedName>
</protein>
<feature type="domain" description="HTH marR-type" evidence="1">
    <location>
        <begin position="8"/>
        <end position="144"/>
    </location>
</feature>
<dbReference type="PROSITE" id="PS50995">
    <property type="entry name" value="HTH_MARR_2"/>
    <property type="match status" value="1"/>
</dbReference>
<organism evidence="2 3">
    <name type="scientific">Flectobacillus roseus</name>
    <dbReference type="NCBI Taxonomy" id="502259"/>
    <lineage>
        <taxon>Bacteria</taxon>
        <taxon>Pseudomonadati</taxon>
        <taxon>Bacteroidota</taxon>
        <taxon>Cytophagia</taxon>
        <taxon>Cytophagales</taxon>
        <taxon>Flectobacillaceae</taxon>
        <taxon>Flectobacillus</taxon>
    </lineage>
</organism>
<dbReference type="Pfam" id="PF12802">
    <property type="entry name" value="MarR_2"/>
    <property type="match status" value="1"/>
</dbReference>
<dbReference type="EMBL" id="JASHIF010000008">
    <property type="protein sequence ID" value="MDI9859434.1"/>
    <property type="molecule type" value="Genomic_DNA"/>
</dbReference>
<evidence type="ECO:0000313" key="2">
    <source>
        <dbReference type="EMBL" id="MDI9859434.1"/>
    </source>
</evidence>
<name>A0ABT6Y7H6_9BACT</name>
<dbReference type="SMART" id="SM00347">
    <property type="entry name" value="HTH_MARR"/>
    <property type="match status" value="1"/>
</dbReference>
<comment type="caution">
    <text evidence="2">The sequence shown here is derived from an EMBL/GenBank/DDBJ whole genome shotgun (WGS) entry which is preliminary data.</text>
</comment>
<evidence type="ECO:0000259" key="1">
    <source>
        <dbReference type="PROSITE" id="PS50995"/>
    </source>
</evidence>
<dbReference type="InterPro" id="IPR036388">
    <property type="entry name" value="WH-like_DNA-bd_sf"/>
</dbReference>
<dbReference type="RefSeq" id="WP_283344379.1">
    <property type="nucleotide sequence ID" value="NZ_JASHIF010000008.1"/>
</dbReference>
<dbReference type="InterPro" id="IPR000835">
    <property type="entry name" value="HTH_MarR-typ"/>
</dbReference>
<dbReference type="PRINTS" id="PR00598">
    <property type="entry name" value="HTHMARR"/>
</dbReference>
<accession>A0ABT6Y7H6</accession>
<proteinExistence type="predicted"/>
<dbReference type="SUPFAM" id="SSF46785">
    <property type="entry name" value="Winged helix' DNA-binding domain"/>
    <property type="match status" value="1"/>
</dbReference>
<sequence>MTTNPSDSRAYFFKIDTTMKKIRQSLQKKLDDAQLDITVDQWVLLDHIYRSQKNGISQNELAEMTVKDAPTVTRIIDLLVKKGLAERAMAENDRRRFNITLTADGEKKFHDAFPIVAEVRRKGWGDLSENDYQTFVRILDSIYNNITG</sequence>
<dbReference type="Proteomes" id="UP001236507">
    <property type="component" value="Unassembled WGS sequence"/>
</dbReference>
<dbReference type="Gene3D" id="1.10.10.10">
    <property type="entry name" value="Winged helix-like DNA-binding domain superfamily/Winged helix DNA-binding domain"/>
    <property type="match status" value="1"/>
</dbReference>
<dbReference type="PANTHER" id="PTHR33164:SF43">
    <property type="entry name" value="HTH-TYPE TRANSCRIPTIONAL REPRESSOR YETL"/>
    <property type="match status" value="1"/>
</dbReference>
<dbReference type="InterPro" id="IPR036390">
    <property type="entry name" value="WH_DNA-bd_sf"/>
</dbReference>
<dbReference type="InterPro" id="IPR039422">
    <property type="entry name" value="MarR/SlyA-like"/>
</dbReference>
<gene>
    <name evidence="2" type="ORF">QM524_09455</name>
</gene>
<evidence type="ECO:0000313" key="3">
    <source>
        <dbReference type="Proteomes" id="UP001236507"/>
    </source>
</evidence>
<keyword evidence="3" id="KW-1185">Reference proteome</keyword>
<reference evidence="2 3" key="1">
    <citation type="submission" date="2023-05" db="EMBL/GenBank/DDBJ databases">
        <title>Novel species of genus Flectobacillus isolated from stream in China.</title>
        <authorList>
            <person name="Lu H."/>
        </authorList>
    </citation>
    <scope>NUCLEOTIDE SEQUENCE [LARGE SCALE GENOMIC DNA]</scope>
    <source>
        <strain evidence="2 3">KCTC 42575</strain>
    </source>
</reference>